<dbReference type="SMART" id="SM00935">
    <property type="entry name" value="OmpH"/>
    <property type="match status" value="1"/>
</dbReference>
<dbReference type="GO" id="GO:0005829">
    <property type="term" value="C:cytosol"/>
    <property type="evidence" value="ECO:0007669"/>
    <property type="project" value="TreeGrafter"/>
</dbReference>
<comment type="caution">
    <text evidence="4">The sequence shown here is derived from an EMBL/GenBank/DDBJ whole genome shotgun (WGS) entry which is preliminary data.</text>
</comment>
<evidence type="ECO:0000256" key="2">
    <source>
        <dbReference type="ARBA" id="ARBA00022729"/>
    </source>
</evidence>
<reference evidence="4" key="1">
    <citation type="submission" date="2022-07" db="EMBL/GenBank/DDBJ databases">
        <title>Parvularcula maris sp. nov., an algicidal bacterium isolated from seawater.</title>
        <authorList>
            <person name="Li F."/>
        </authorList>
    </citation>
    <scope>NUCLEOTIDE SEQUENCE</scope>
    <source>
        <strain evidence="4">BGMRC 0090</strain>
    </source>
</reference>
<organism evidence="4 5">
    <name type="scientific">Parvularcula maris</name>
    <dbReference type="NCBI Taxonomy" id="2965077"/>
    <lineage>
        <taxon>Bacteria</taxon>
        <taxon>Pseudomonadati</taxon>
        <taxon>Pseudomonadota</taxon>
        <taxon>Alphaproteobacteria</taxon>
        <taxon>Parvularculales</taxon>
        <taxon>Parvularculaceae</taxon>
        <taxon>Parvularcula</taxon>
    </lineage>
</organism>
<keyword evidence="5" id="KW-1185">Reference proteome</keyword>
<gene>
    <name evidence="4" type="ORF">NOG11_09090</name>
</gene>
<dbReference type="Proteomes" id="UP001142610">
    <property type="component" value="Unassembled WGS sequence"/>
</dbReference>
<dbReference type="PANTHER" id="PTHR35089:SF1">
    <property type="entry name" value="CHAPERONE PROTEIN SKP"/>
    <property type="match status" value="1"/>
</dbReference>
<dbReference type="EMBL" id="JANIBC010000006">
    <property type="protein sequence ID" value="MCQ8185551.1"/>
    <property type="molecule type" value="Genomic_DNA"/>
</dbReference>
<comment type="similarity">
    <text evidence="1">Belongs to the Skp family.</text>
</comment>
<evidence type="ECO:0000256" key="3">
    <source>
        <dbReference type="SAM" id="Coils"/>
    </source>
</evidence>
<proteinExistence type="inferred from homology"/>
<dbReference type="Gene3D" id="3.30.910.20">
    <property type="entry name" value="Skp domain"/>
    <property type="match status" value="1"/>
</dbReference>
<protein>
    <submittedName>
        <fullName evidence="4">OmpH family outer membrane protein</fullName>
    </submittedName>
</protein>
<dbReference type="Pfam" id="PF03938">
    <property type="entry name" value="OmpH"/>
    <property type="match status" value="1"/>
</dbReference>
<keyword evidence="2" id="KW-0732">Signal</keyword>
<dbReference type="PANTHER" id="PTHR35089">
    <property type="entry name" value="CHAPERONE PROTEIN SKP"/>
    <property type="match status" value="1"/>
</dbReference>
<dbReference type="InterPro" id="IPR005632">
    <property type="entry name" value="Chaperone_Skp"/>
</dbReference>
<evidence type="ECO:0000313" key="5">
    <source>
        <dbReference type="Proteomes" id="UP001142610"/>
    </source>
</evidence>
<name>A0A9X2RJ51_9PROT</name>
<sequence>MNILKIIIAAAVALVVGFFGGTVVAGRDGGKANILFLDQQKVLLESEAGKSIDEQLKKLGEEVATELQTIQAQIEAEGQQLQADRENYSEEELARRVQFLRQKAQGLEQLQQIRQAELQQARANAIAELAEEWEPLSEDLYEERGGFVLMEKQNVLFSNEEGDITEALIAALDEEVTSIDVVKPDLQGQLLAQQRAQQQAAQAAAAAQQQPAQAVPAGENQ</sequence>
<dbReference type="AlphaFoldDB" id="A0A9X2RJ51"/>
<keyword evidence="3" id="KW-0175">Coiled coil</keyword>
<accession>A0A9X2RJ51</accession>
<feature type="coiled-coil region" evidence="3">
    <location>
        <begin position="71"/>
        <end position="110"/>
    </location>
</feature>
<dbReference type="RefSeq" id="WP_256619441.1">
    <property type="nucleotide sequence ID" value="NZ_JANIBC010000006.1"/>
</dbReference>
<dbReference type="GO" id="GO:0051082">
    <property type="term" value="F:unfolded protein binding"/>
    <property type="evidence" value="ECO:0007669"/>
    <property type="project" value="InterPro"/>
</dbReference>
<evidence type="ECO:0000313" key="4">
    <source>
        <dbReference type="EMBL" id="MCQ8185551.1"/>
    </source>
</evidence>
<evidence type="ECO:0000256" key="1">
    <source>
        <dbReference type="ARBA" id="ARBA00009091"/>
    </source>
</evidence>
<dbReference type="SUPFAM" id="SSF111384">
    <property type="entry name" value="OmpH-like"/>
    <property type="match status" value="1"/>
</dbReference>
<dbReference type="InterPro" id="IPR024930">
    <property type="entry name" value="Skp_dom_sf"/>
</dbReference>
<dbReference type="GO" id="GO:0050821">
    <property type="term" value="P:protein stabilization"/>
    <property type="evidence" value="ECO:0007669"/>
    <property type="project" value="TreeGrafter"/>
</dbReference>